<dbReference type="Gene3D" id="1.10.1200.10">
    <property type="entry name" value="ACP-like"/>
    <property type="match status" value="1"/>
</dbReference>
<evidence type="ECO:0000313" key="2">
    <source>
        <dbReference type="Proteomes" id="UP000034732"/>
    </source>
</evidence>
<protein>
    <submittedName>
        <fullName evidence="1">Acyl carrier protein</fullName>
    </submittedName>
</protein>
<accession>A0A0G1PCG7</accession>
<evidence type="ECO:0000313" key="1">
    <source>
        <dbReference type="EMBL" id="KKU30441.1"/>
    </source>
</evidence>
<organism evidence="1 2">
    <name type="scientific">candidate division WWE3 bacterium GW2011_GWA1_46_21</name>
    <dbReference type="NCBI Taxonomy" id="1619107"/>
    <lineage>
        <taxon>Bacteria</taxon>
        <taxon>Katanobacteria</taxon>
    </lineage>
</organism>
<dbReference type="EMBL" id="LCMF01000022">
    <property type="protein sequence ID" value="KKU30441.1"/>
    <property type="molecule type" value="Genomic_DNA"/>
</dbReference>
<sequence>MSKYENQIKKIISLRAGVDVHEVTPATYFQDDLNIGEIELLEIISDIEEELKVEIKATGDEIQTVEDIINIVTDQLD</sequence>
<reference evidence="1 2" key="1">
    <citation type="journal article" date="2015" name="Nature">
        <title>rRNA introns, odd ribosomes, and small enigmatic genomes across a large radiation of phyla.</title>
        <authorList>
            <person name="Brown C.T."/>
            <person name="Hug L.A."/>
            <person name="Thomas B.C."/>
            <person name="Sharon I."/>
            <person name="Castelle C.J."/>
            <person name="Singh A."/>
            <person name="Wilkins M.J."/>
            <person name="Williams K.H."/>
            <person name="Banfield J.F."/>
        </authorList>
    </citation>
    <scope>NUCLEOTIDE SEQUENCE [LARGE SCALE GENOMIC DNA]</scope>
</reference>
<dbReference type="AlphaFoldDB" id="A0A0G1PCG7"/>
<dbReference type="Proteomes" id="UP000034732">
    <property type="component" value="Unassembled WGS sequence"/>
</dbReference>
<dbReference type="SUPFAM" id="SSF47336">
    <property type="entry name" value="ACP-like"/>
    <property type="match status" value="1"/>
</dbReference>
<name>A0A0G1PCG7_UNCKA</name>
<dbReference type="InterPro" id="IPR036736">
    <property type="entry name" value="ACP-like_sf"/>
</dbReference>
<gene>
    <name evidence="1" type="ORF">UX44_C0022G0009</name>
</gene>
<proteinExistence type="predicted"/>
<comment type="caution">
    <text evidence="1">The sequence shown here is derived from an EMBL/GenBank/DDBJ whole genome shotgun (WGS) entry which is preliminary data.</text>
</comment>